<evidence type="ECO:0000313" key="3">
    <source>
        <dbReference type="EnsemblPlants" id="cds.evm.model.08.1214"/>
    </source>
</evidence>
<dbReference type="EMBL" id="UZAU01000706">
    <property type="status" value="NOT_ANNOTATED_CDS"/>
    <property type="molecule type" value="Genomic_DNA"/>
</dbReference>
<feature type="coiled-coil region" evidence="1">
    <location>
        <begin position="259"/>
        <end position="341"/>
    </location>
</feature>
<feature type="region of interest" description="Disordered" evidence="2">
    <location>
        <begin position="65"/>
        <end position="96"/>
    </location>
</feature>
<name>A0A803Q7Z4_CANSA</name>
<reference evidence="3" key="1">
    <citation type="submission" date="2018-11" db="EMBL/GenBank/DDBJ databases">
        <authorList>
            <person name="Grassa J C."/>
        </authorList>
    </citation>
    <scope>NUCLEOTIDE SEQUENCE [LARGE SCALE GENOMIC DNA]</scope>
</reference>
<reference evidence="3" key="2">
    <citation type="submission" date="2021-03" db="UniProtKB">
        <authorList>
            <consortium name="EnsemblPlants"/>
        </authorList>
    </citation>
    <scope>IDENTIFICATION</scope>
</reference>
<proteinExistence type="predicted"/>
<organism evidence="3 4">
    <name type="scientific">Cannabis sativa</name>
    <name type="common">Hemp</name>
    <name type="synonym">Marijuana</name>
    <dbReference type="NCBI Taxonomy" id="3483"/>
    <lineage>
        <taxon>Eukaryota</taxon>
        <taxon>Viridiplantae</taxon>
        <taxon>Streptophyta</taxon>
        <taxon>Embryophyta</taxon>
        <taxon>Tracheophyta</taxon>
        <taxon>Spermatophyta</taxon>
        <taxon>Magnoliopsida</taxon>
        <taxon>eudicotyledons</taxon>
        <taxon>Gunneridae</taxon>
        <taxon>Pentapetalae</taxon>
        <taxon>rosids</taxon>
        <taxon>fabids</taxon>
        <taxon>Rosales</taxon>
        <taxon>Cannabaceae</taxon>
        <taxon>Cannabis</taxon>
    </lineage>
</organism>
<protein>
    <submittedName>
        <fullName evidence="3">Uncharacterized protein</fullName>
    </submittedName>
</protein>
<feature type="region of interest" description="Disordered" evidence="2">
    <location>
        <begin position="158"/>
        <end position="186"/>
    </location>
</feature>
<evidence type="ECO:0000313" key="4">
    <source>
        <dbReference type="Proteomes" id="UP000596661"/>
    </source>
</evidence>
<keyword evidence="4" id="KW-1185">Reference proteome</keyword>
<dbReference type="Proteomes" id="UP000596661">
    <property type="component" value="Chromosome 8"/>
</dbReference>
<dbReference type="AlphaFoldDB" id="A0A803Q7Z4"/>
<feature type="compositionally biased region" description="Basic residues" evidence="2">
    <location>
        <begin position="65"/>
        <end position="74"/>
    </location>
</feature>
<dbReference type="Gramene" id="evm.model.08.1214">
    <property type="protein sequence ID" value="cds.evm.model.08.1214"/>
    <property type="gene ID" value="evm.TU.08.1214"/>
</dbReference>
<keyword evidence="1" id="KW-0175">Coiled coil</keyword>
<dbReference type="Gene3D" id="1.10.287.1490">
    <property type="match status" value="1"/>
</dbReference>
<evidence type="ECO:0000256" key="1">
    <source>
        <dbReference type="SAM" id="Coils"/>
    </source>
</evidence>
<dbReference type="EnsemblPlants" id="evm.model.08.1214">
    <property type="protein sequence ID" value="cds.evm.model.08.1214"/>
    <property type="gene ID" value="evm.TU.08.1214"/>
</dbReference>
<sequence length="478" mass="54163">METVHTQFQQIPSYFCPPFTLGLRKRAQIILQLPDDAQNITLLATKANYVKYKLFLEDFVHRPMKQTKKAKPKRDRGPVLEKLSKKGKKVPPSEQAPVECAIRIREPDRPVRPFASVEGKGTTILTKHDQTNSFDGEAPSLLVRENAPAHKVLQALKKRTGDSSGQTPPPKQSRVDKAPSKAKVPAREGINASSIVVVLSSEAKKGKGMLQYYLDRSVREVSDQLFGEDNGLSLGVVNMKMAYAYSRAKSMVAKNLATTNKLQREEDAANKKVQDVRNELREVNNKLLTANNLVDELNQVIYEMRSIAKLEADNDALSKDVNTLKDERESLHTLLSKLEEDVMSRKTREEELLKEVENLETVALDVFYEFRNANPSGNFIYLKDSKEAYLNYYEGQTTKESLEVANSKAPTDQGTETPTLKILSLWPLQTQLIRTRSLEPLLFETFFSFFISSSLRPLLETKMIGQVVFKLGIYFIWF</sequence>
<evidence type="ECO:0000256" key="2">
    <source>
        <dbReference type="SAM" id="MobiDB-lite"/>
    </source>
</evidence>
<feature type="compositionally biased region" description="Basic and acidic residues" evidence="2">
    <location>
        <begin position="75"/>
        <end position="84"/>
    </location>
</feature>
<accession>A0A803Q7Z4</accession>